<name>A0A1J4S9H7_9BACT</name>
<dbReference type="AlphaFoldDB" id="A0A1J4S9H7"/>
<reference evidence="1 2" key="1">
    <citation type="journal article" date="2016" name="Environ. Microbiol.">
        <title>Genomic resolution of a cold subsurface aquifer community provides metabolic insights for novel microbes adapted to high CO concentrations.</title>
        <authorList>
            <person name="Probst A.J."/>
            <person name="Castelle C.J."/>
            <person name="Singh A."/>
            <person name="Brown C.T."/>
            <person name="Anantharaman K."/>
            <person name="Sharon I."/>
            <person name="Hug L.A."/>
            <person name="Burstein D."/>
            <person name="Emerson J.B."/>
            <person name="Thomas B.C."/>
            <person name="Banfield J.F."/>
        </authorList>
    </citation>
    <scope>NUCLEOTIDE SEQUENCE [LARGE SCALE GENOMIC DNA]</scope>
    <source>
        <strain evidence="1">CG1_02_38_46</strain>
    </source>
</reference>
<dbReference type="EMBL" id="MNUO01000119">
    <property type="protein sequence ID" value="OIN95960.1"/>
    <property type="molecule type" value="Genomic_DNA"/>
</dbReference>
<accession>A0A1J4S9H7</accession>
<proteinExistence type="predicted"/>
<sequence length="155" mass="17644">MKKTICCFIFIFIFTESFCAEDIVRRLNNLNKYLDQKKMTVTGFKYNARGKRDPFIPLVGLEQFLKSVEALTDQERESLPGLPSLTEMKNLFPFTLIGIVHSEGGKSLAIINDKILEKGDEVDGAKVLEIEQGSVRLSWKKKTISLSLKEEKILK</sequence>
<comment type="caution">
    <text evidence="1">The sequence shown here is derived from an EMBL/GenBank/DDBJ whole genome shotgun (WGS) entry which is preliminary data.</text>
</comment>
<dbReference type="Proteomes" id="UP000182278">
    <property type="component" value="Unassembled WGS sequence"/>
</dbReference>
<evidence type="ECO:0000313" key="2">
    <source>
        <dbReference type="Proteomes" id="UP000182278"/>
    </source>
</evidence>
<evidence type="ECO:0000313" key="1">
    <source>
        <dbReference type="EMBL" id="OIN95960.1"/>
    </source>
</evidence>
<organism evidence="1 2">
    <name type="scientific">Candidatus Desantisbacteria bacterium CG1_02_38_46</name>
    <dbReference type="NCBI Taxonomy" id="1817893"/>
    <lineage>
        <taxon>Bacteria</taxon>
        <taxon>Candidatus Desantisiibacteriota</taxon>
    </lineage>
</organism>
<protein>
    <submittedName>
        <fullName evidence="1">Uncharacterized protein</fullName>
    </submittedName>
</protein>
<dbReference type="STRING" id="1817893.AUJ66_07780"/>
<gene>
    <name evidence="1" type="ORF">AUJ66_07780</name>
</gene>